<evidence type="ECO:0000313" key="1">
    <source>
        <dbReference type="EMBL" id="KAB1442716.1"/>
    </source>
</evidence>
<keyword evidence="2" id="KW-1185">Reference proteome</keyword>
<proteinExistence type="predicted"/>
<evidence type="ECO:0000313" key="2">
    <source>
        <dbReference type="Proteomes" id="UP000438699"/>
    </source>
</evidence>
<gene>
    <name evidence="1" type="ORF">F8A88_00100</name>
</gene>
<organism evidence="1 2">
    <name type="scientific">Pseudodesulfovibrio senegalensis</name>
    <dbReference type="NCBI Taxonomy" id="1721087"/>
    <lineage>
        <taxon>Bacteria</taxon>
        <taxon>Pseudomonadati</taxon>
        <taxon>Thermodesulfobacteriota</taxon>
        <taxon>Desulfovibrionia</taxon>
        <taxon>Desulfovibrionales</taxon>
        <taxon>Desulfovibrionaceae</taxon>
    </lineage>
</organism>
<reference evidence="1 2" key="1">
    <citation type="journal article" date="2017" name="Int. J. Syst. Evol. Microbiol.">
        <title>Desulfovibrio senegalensis sp. nov., a mesophilic sulfate reducer isolated from marine sediment.</title>
        <authorList>
            <person name="Thioye A."/>
            <person name="Gam Z.B.A."/>
            <person name="Mbengue M."/>
            <person name="Cayol J.L."/>
            <person name="Joseph-Bartoli M."/>
            <person name="Toure-Kane C."/>
            <person name="Labat M."/>
        </authorList>
    </citation>
    <scope>NUCLEOTIDE SEQUENCE [LARGE SCALE GENOMIC DNA]</scope>
    <source>
        <strain evidence="1 2">DSM 101509</strain>
    </source>
</reference>
<accession>A0A6N6N3R3</accession>
<dbReference type="RefSeq" id="WP_151148908.1">
    <property type="nucleotide sequence ID" value="NZ_WAIE01000001.1"/>
</dbReference>
<dbReference type="Proteomes" id="UP000438699">
    <property type="component" value="Unassembled WGS sequence"/>
</dbReference>
<comment type="caution">
    <text evidence="1">The sequence shown here is derived from an EMBL/GenBank/DDBJ whole genome shotgun (WGS) entry which is preliminary data.</text>
</comment>
<name>A0A6N6N3R3_9BACT</name>
<dbReference type="AlphaFoldDB" id="A0A6N6N3R3"/>
<dbReference type="EMBL" id="WAIE01000001">
    <property type="protein sequence ID" value="KAB1442716.1"/>
    <property type="molecule type" value="Genomic_DNA"/>
</dbReference>
<protein>
    <submittedName>
        <fullName evidence="1">Uncharacterized protein</fullName>
    </submittedName>
</protein>
<sequence>MNDNNEKRLREALGNRLRQQGLDPALAAPTLDLIGRTPKALRQTLSALLAQAAGQIRPRNVDTGK</sequence>